<evidence type="ECO:0000313" key="3">
    <source>
        <dbReference type="EMBL" id="CAG8689053.1"/>
    </source>
</evidence>
<feature type="region of interest" description="Disordered" evidence="2">
    <location>
        <begin position="1"/>
        <end position="68"/>
    </location>
</feature>
<dbReference type="EMBL" id="CAJVPY010007938">
    <property type="protein sequence ID" value="CAG8689053.1"/>
    <property type="molecule type" value="Genomic_DNA"/>
</dbReference>
<feature type="compositionally biased region" description="Basic and acidic residues" evidence="2">
    <location>
        <begin position="48"/>
        <end position="63"/>
    </location>
</feature>
<feature type="non-terminal residue" evidence="3">
    <location>
        <position position="1056"/>
    </location>
</feature>
<evidence type="ECO:0000256" key="1">
    <source>
        <dbReference type="SAM" id="Coils"/>
    </source>
</evidence>
<dbReference type="AlphaFoldDB" id="A0A9N9ES61"/>
<feature type="compositionally biased region" description="Low complexity" evidence="2">
    <location>
        <begin position="893"/>
        <end position="906"/>
    </location>
</feature>
<feature type="compositionally biased region" description="Basic and acidic residues" evidence="2">
    <location>
        <begin position="119"/>
        <end position="132"/>
    </location>
</feature>
<organism evidence="3 4">
    <name type="scientific">Dentiscutata erythropus</name>
    <dbReference type="NCBI Taxonomy" id="1348616"/>
    <lineage>
        <taxon>Eukaryota</taxon>
        <taxon>Fungi</taxon>
        <taxon>Fungi incertae sedis</taxon>
        <taxon>Mucoromycota</taxon>
        <taxon>Glomeromycotina</taxon>
        <taxon>Glomeromycetes</taxon>
        <taxon>Diversisporales</taxon>
        <taxon>Gigasporaceae</taxon>
        <taxon>Dentiscutata</taxon>
    </lineage>
</organism>
<dbReference type="Proteomes" id="UP000789405">
    <property type="component" value="Unassembled WGS sequence"/>
</dbReference>
<feature type="compositionally biased region" description="Low complexity" evidence="2">
    <location>
        <begin position="972"/>
        <end position="996"/>
    </location>
</feature>
<keyword evidence="4" id="KW-1185">Reference proteome</keyword>
<feature type="compositionally biased region" description="Low complexity" evidence="2">
    <location>
        <begin position="148"/>
        <end position="162"/>
    </location>
</feature>
<accession>A0A9N9ES61</accession>
<feature type="coiled-coil region" evidence="1">
    <location>
        <begin position="317"/>
        <end position="359"/>
    </location>
</feature>
<evidence type="ECO:0000256" key="2">
    <source>
        <dbReference type="SAM" id="MobiDB-lite"/>
    </source>
</evidence>
<comment type="caution">
    <text evidence="3">The sequence shown here is derived from an EMBL/GenBank/DDBJ whole genome shotgun (WGS) entry which is preliminary data.</text>
</comment>
<evidence type="ECO:0000313" key="4">
    <source>
        <dbReference type="Proteomes" id="UP000789405"/>
    </source>
</evidence>
<gene>
    <name evidence="3" type="ORF">DERYTH_LOCUS12251</name>
</gene>
<feature type="compositionally biased region" description="Basic and acidic residues" evidence="2">
    <location>
        <begin position="30"/>
        <end position="41"/>
    </location>
</feature>
<protein>
    <submittedName>
        <fullName evidence="3">80_t:CDS:1</fullName>
    </submittedName>
</protein>
<feature type="compositionally biased region" description="Basic and acidic residues" evidence="2">
    <location>
        <begin position="173"/>
        <end position="187"/>
    </location>
</feature>
<reference evidence="3" key="1">
    <citation type="submission" date="2021-06" db="EMBL/GenBank/DDBJ databases">
        <authorList>
            <person name="Kallberg Y."/>
            <person name="Tangrot J."/>
            <person name="Rosling A."/>
        </authorList>
    </citation>
    <scope>NUCLEOTIDE SEQUENCE</scope>
    <source>
        <strain evidence="3">MA453B</strain>
    </source>
</reference>
<feature type="region of interest" description="Disordered" evidence="2">
    <location>
        <begin position="96"/>
        <end position="224"/>
    </location>
</feature>
<feature type="coiled-coil region" evidence="1">
    <location>
        <begin position="764"/>
        <end position="805"/>
    </location>
</feature>
<feature type="compositionally biased region" description="Polar residues" evidence="2">
    <location>
        <begin position="163"/>
        <end position="172"/>
    </location>
</feature>
<feature type="compositionally biased region" description="Polar residues" evidence="2">
    <location>
        <begin position="1012"/>
        <end position="1024"/>
    </location>
</feature>
<feature type="coiled-coil region" evidence="1">
    <location>
        <begin position="425"/>
        <end position="736"/>
    </location>
</feature>
<feature type="region of interest" description="Disordered" evidence="2">
    <location>
        <begin position="949"/>
        <end position="1056"/>
    </location>
</feature>
<keyword evidence="1" id="KW-0175">Coiled coil</keyword>
<feature type="region of interest" description="Disordered" evidence="2">
    <location>
        <begin position="832"/>
        <end position="934"/>
    </location>
</feature>
<name>A0A9N9ES61_9GLOM</name>
<dbReference type="OrthoDB" id="76453at2759"/>
<feature type="compositionally biased region" description="Polar residues" evidence="2">
    <location>
        <begin position="861"/>
        <end position="884"/>
    </location>
</feature>
<proteinExistence type="predicted"/>
<feature type="compositionally biased region" description="Polar residues" evidence="2">
    <location>
        <begin position="836"/>
        <end position="845"/>
    </location>
</feature>
<feature type="compositionally biased region" description="Polar residues" evidence="2">
    <location>
        <begin position="1043"/>
        <end position="1056"/>
    </location>
</feature>
<feature type="compositionally biased region" description="Polar residues" evidence="2">
    <location>
        <begin position="949"/>
        <end position="971"/>
    </location>
</feature>
<sequence length="1056" mass="120814">MTSPTPTVQKKSKKSKSSDPTVKLPKGKFRVPDEEAGEKQGEIAAKPANEEVSQKEPVIDTKPDIFQTTPHDGIIIVNYPNINAKKEKDSHILETLDALNGTRREGNASPEMPPTAIEVLEKILGKDPDQNKPKGSNYGRLAQDFKFPSNKPSKNNPPNTNNDVTASSSKNSGDNKEVDQDDLDKKERTRRRKSNLNPFAPMNHEVNGDTEIPYQKKKRRSSQQLIASETAVPYNYPPNNGFEPSAYYEHGNTSYPPPNHAERTIIPNWEEFQTKIAEEIVSRIESGFQKGVDTLTLEIKNTLVEHMSEDSGANGKKNDEEINLQKLQDQILQELRNNHQEMRNTYDQLIHKHEEMQNRHLDQVSNLQTVQGGDSQSSISQHHAELQTMHHNLQTELKNGLRGIHDEFLKMLERQQQLGNEIKSSQALQHRLSESESEINKLRMMNTNLTTENTRLSDENHNIKLQYDERKRQQETSISDLRTEISSYRDKALRADKELDMIRTTVRSLETQKATLDNMNATLETKNATLENKIRNLLNENNEIFNENNALQKHKDELNVRLLQIETDLAESKLKNKELENKILMEDSSSKTKEDNLRKQLQEANQEIIELRAHQRRVKDLENEIKTLKSNESVQLKSKDKEIDGLNNQIAQLNRRVNDLDNSRSELLQNNQKEIASLRASKQELLELRDSNKTLEDEISNARKHNKELETKVDELEKSIVELKKIRQDFENVNRKVKSMVDFEAKYNEKVEEFNILHLRVKELEFAERDLKFMSEAKKELLNTVEALQAENKRLLENNRSQKSVSSTSNTYSYGSKMNGVIEYEDRMISRDHSPLYNNQPNGNLEQPHYNSRMKPLGEYNPQQTFSQSPANGGINLTQQTTSMPHMINGAAQQQQPSQHQPFIPQTQSSSAPPQHMQPGYLPNGSLSQPPTQPQLQAYVPIHSNAHVQSAPIRSNTPVLSGPIRSNTPVPSQKMPQKQDQLQLQQSPLPSRQTQPNQEQSSVKQESKTHSRQGSRSNNIGSSGKKQRNQNSKKKERERARRNSTTTENSDNPWTK</sequence>